<name>A0AAV9IRS1_CYACA</name>
<evidence type="ECO:0000313" key="2">
    <source>
        <dbReference type="EMBL" id="KAK4534954.1"/>
    </source>
</evidence>
<gene>
    <name evidence="2" type="ORF">CDCA_CDCA03G0979</name>
</gene>
<feature type="region of interest" description="Disordered" evidence="1">
    <location>
        <begin position="768"/>
        <end position="797"/>
    </location>
</feature>
<comment type="caution">
    <text evidence="2">The sequence shown here is derived from an EMBL/GenBank/DDBJ whole genome shotgun (WGS) entry which is preliminary data.</text>
</comment>
<proteinExistence type="predicted"/>
<feature type="region of interest" description="Disordered" evidence="1">
    <location>
        <begin position="189"/>
        <end position="211"/>
    </location>
</feature>
<reference evidence="2 3" key="1">
    <citation type="submission" date="2022-07" db="EMBL/GenBank/DDBJ databases">
        <title>Genome-wide signatures of adaptation to extreme environments.</title>
        <authorList>
            <person name="Cho C.H."/>
            <person name="Yoon H.S."/>
        </authorList>
    </citation>
    <scope>NUCLEOTIDE SEQUENCE [LARGE SCALE GENOMIC DNA]</scope>
    <source>
        <strain evidence="2 3">DBV 063 E5</strain>
    </source>
</reference>
<dbReference type="AlphaFoldDB" id="A0AAV9IRS1"/>
<protein>
    <submittedName>
        <fullName evidence="2">Uncharacterized protein</fullName>
    </submittedName>
</protein>
<feature type="compositionally biased region" description="Low complexity" evidence="1">
    <location>
        <begin position="406"/>
        <end position="415"/>
    </location>
</feature>
<evidence type="ECO:0000313" key="3">
    <source>
        <dbReference type="Proteomes" id="UP001301350"/>
    </source>
</evidence>
<dbReference type="Proteomes" id="UP001301350">
    <property type="component" value="Unassembled WGS sequence"/>
</dbReference>
<dbReference type="EMBL" id="JANCYW010000003">
    <property type="protein sequence ID" value="KAK4534954.1"/>
    <property type="molecule type" value="Genomic_DNA"/>
</dbReference>
<feature type="region of interest" description="Disordered" evidence="1">
    <location>
        <begin position="356"/>
        <end position="415"/>
    </location>
</feature>
<feature type="region of interest" description="Disordered" evidence="1">
    <location>
        <begin position="1"/>
        <end position="26"/>
    </location>
</feature>
<sequence>MAGQVSAGVGGAASGRREGPRPDGWWSRWRWGAATAAAAVASDASASEWWDEGVLGRPPSRREGLVGALPAIKSPQRPRRERGAAPTGALHCYVVAPSRGARLRSRESNAALVGGTNAAVTAGIAGLSAGRQWPGASAPSDERNWDEAERRRWRELFREMLSLFEASDRIDACVLDGRLSILPVRPSSWRAPPSTWPRPRLAAPSGTMTSGDAFRERADEVSRIMLGRWQRKRGLGGGGGLWGLLGFGPWVTDGALPGSMGERMASTDAPDTRQDVDAVDVTAEDMKPAAAMGAPELPAWPLQRWLERLWDLIWEQVGPPPGESPTPFILEAVKRAATESWYNELERLQPFVPSTECGAAGESPQRQRLRSADSAAASVGLDNGGNAERESRAGVARSNAARTWRSSGNASLSSSRSTFIGAGLAPGGAVPTATATTTASAVRMDAQNECCGESMRRHDARHGRTAIGDPDATDNGVDFGYHDDHTHHTHAVRENDVAVETGRHGELSDDSASGADVSLAEANADAAALSAPDVTLHSPERDIAMAPPAEDAAAVSPLSDRVHPAETALTAWPLHGTVDVSVVVYEMNVQQGMYYEFVGVQTEAGIAVVLFEDMTNACNFAAELIGPEYPNMTFEPIDVSAALEMGYFERRHLLLIRGQDTLPSQLRRVPGTFGDAPERPTKHIGMWNVSAYEHLLEITPEDEELYLRYAVAEREHELRERGFQAEPLALGDGTNCIQGTMPLEACREGSARRERGFLYRVVPRPANGPISVSESPAAEAATTTDTESTNGYLGDMH</sequence>
<evidence type="ECO:0000256" key="1">
    <source>
        <dbReference type="SAM" id="MobiDB-lite"/>
    </source>
</evidence>
<feature type="compositionally biased region" description="Low complexity" evidence="1">
    <location>
        <begin position="771"/>
        <end position="789"/>
    </location>
</feature>
<accession>A0AAV9IRS1</accession>
<organism evidence="2 3">
    <name type="scientific">Cyanidium caldarium</name>
    <name type="common">Red alga</name>
    <dbReference type="NCBI Taxonomy" id="2771"/>
    <lineage>
        <taxon>Eukaryota</taxon>
        <taxon>Rhodophyta</taxon>
        <taxon>Bangiophyceae</taxon>
        <taxon>Cyanidiales</taxon>
        <taxon>Cyanidiaceae</taxon>
        <taxon>Cyanidium</taxon>
    </lineage>
</organism>
<keyword evidence="3" id="KW-1185">Reference proteome</keyword>